<dbReference type="eggNOG" id="COG1651">
    <property type="taxonomic scope" value="Bacteria"/>
</dbReference>
<keyword evidence="6" id="KW-1185">Reference proteome</keyword>
<dbReference type="STRING" id="305900.GV64_07490"/>
<dbReference type="PIRSF" id="PIRSF001488">
    <property type="entry name" value="Tdi_protein"/>
    <property type="match status" value="1"/>
</dbReference>
<feature type="disulfide bond" description="Redox-active" evidence="3">
    <location>
        <begin position="58"/>
        <end position="61"/>
    </location>
</feature>
<sequence length="214" mass="24551">MKKLLLVLMFVFPMMAFAKATDSTQDAGRFQEGTHYEVVKGLPSFTKPTVTELFSIYCGGCYQWEKGPLTPLKTWLGQQNIEFKQAHMTFMGAYAKQATMALAMTQGTPRHNSVKQALFNRIHVERKGDWQNDKDFFQTMEKAGLKQSDFEANQNSLLVMKTVLDWNRYGEYVHAVPSFMVNNRYLINMGSLKSHDDLNALITYLTKLPVEEKK</sequence>
<proteinExistence type="inferred from homology"/>
<dbReference type="RefSeq" id="WP_020580804.1">
    <property type="nucleotide sequence ID" value="NZ_JOJP01000001.1"/>
</dbReference>
<comment type="similarity">
    <text evidence="2">Belongs to the thioredoxin family.</text>
</comment>
<dbReference type="GO" id="GO:0042597">
    <property type="term" value="C:periplasmic space"/>
    <property type="evidence" value="ECO:0007669"/>
    <property type="project" value="UniProtKB-SubCell"/>
</dbReference>
<name>A0A081K8X8_9GAMM</name>
<evidence type="ECO:0000313" key="5">
    <source>
        <dbReference type="EMBL" id="KEI70604.1"/>
    </source>
</evidence>
<keyword evidence="2" id="KW-0574">Periplasm</keyword>
<reference evidence="5 6" key="1">
    <citation type="submission" date="2014-06" db="EMBL/GenBank/DDBJ databases">
        <title>Whole Genome Sequences of Three Symbiotic Endozoicomonas Bacteria.</title>
        <authorList>
            <person name="Neave M.J."/>
            <person name="Apprill A."/>
            <person name="Voolstra C.R."/>
        </authorList>
    </citation>
    <scope>NUCLEOTIDE SEQUENCE [LARGE SCALE GENOMIC DNA]</scope>
    <source>
        <strain evidence="5 6">DSM 22380</strain>
    </source>
</reference>
<feature type="chain" id="PRO_5001758801" description="Thiol:disulfide interchange protein" evidence="4">
    <location>
        <begin position="21"/>
        <end position="214"/>
    </location>
</feature>
<gene>
    <name evidence="5" type="ORF">GV64_07490</name>
</gene>
<evidence type="ECO:0000256" key="1">
    <source>
        <dbReference type="ARBA" id="ARBA00022729"/>
    </source>
</evidence>
<dbReference type="Gene3D" id="3.40.30.10">
    <property type="entry name" value="Glutaredoxin"/>
    <property type="match status" value="1"/>
</dbReference>
<dbReference type="SUPFAM" id="SSF52833">
    <property type="entry name" value="Thioredoxin-like"/>
    <property type="match status" value="1"/>
</dbReference>
<protein>
    <recommendedName>
        <fullName evidence="2">Thiol:disulfide interchange protein</fullName>
    </recommendedName>
</protein>
<evidence type="ECO:0000256" key="4">
    <source>
        <dbReference type="SAM" id="SignalP"/>
    </source>
</evidence>
<dbReference type="Proteomes" id="UP000027997">
    <property type="component" value="Unassembled WGS sequence"/>
</dbReference>
<keyword evidence="2" id="KW-1015">Disulfide bond</keyword>
<evidence type="ECO:0000313" key="6">
    <source>
        <dbReference type="Proteomes" id="UP000027997"/>
    </source>
</evidence>
<evidence type="ECO:0000256" key="3">
    <source>
        <dbReference type="PIRSR" id="PIRSR001488-1"/>
    </source>
</evidence>
<feature type="signal peptide" evidence="4">
    <location>
        <begin position="1"/>
        <end position="20"/>
    </location>
</feature>
<comment type="subcellular location">
    <subcellularLocation>
        <location evidence="2">Periplasm</location>
    </subcellularLocation>
</comment>
<keyword evidence="1 4" id="KW-0732">Signal</keyword>
<dbReference type="EMBL" id="JOJP01000001">
    <property type="protein sequence ID" value="KEI70604.1"/>
    <property type="molecule type" value="Genomic_DNA"/>
</dbReference>
<dbReference type="InterPro" id="IPR023205">
    <property type="entry name" value="DsbA/DsbL"/>
</dbReference>
<dbReference type="PANTHER" id="PTHR35891:SF2">
    <property type="entry name" value="THIOL:DISULFIDE INTERCHANGE PROTEIN DSBA"/>
    <property type="match status" value="1"/>
</dbReference>
<evidence type="ECO:0000256" key="2">
    <source>
        <dbReference type="PIRNR" id="PIRNR001488"/>
    </source>
</evidence>
<dbReference type="InterPro" id="IPR036249">
    <property type="entry name" value="Thioredoxin-like_sf"/>
</dbReference>
<dbReference type="InterPro" id="IPR050824">
    <property type="entry name" value="Thiol_disulfide_DsbA"/>
</dbReference>
<accession>A0A081K8X8</accession>
<comment type="caution">
    <text evidence="5">The sequence shown here is derived from an EMBL/GenBank/DDBJ whole genome shotgun (WGS) entry which is preliminary data.</text>
</comment>
<dbReference type="AlphaFoldDB" id="A0A081K8X8"/>
<dbReference type="PANTHER" id="PTHR35891">
    <property type="entry name" value="THIOL:DISULFIDE INTERCHANGE PROTEIN DSBA"/>
    <property type="match status" value="1"/>
</dbReference>
<organism evidence="5 6">
    <name type="scientific">Endozoicomonas elysicola</name>
    <dbReference type="NCBI Taxonomy" id="305900"/>
    <lineage>
        <taxon>Bacteria</taxon>
        <taxon>Pseudomonadati</taxon>
        <taxon>Pseudomonadota</taxon>
        <taxon>Gammaproteobacteria</taxon>
        <taxon>Oceanospirillales</taxon>
        <taxon>Endozoicomonadaceae</taxon>
        <taxon>Endozoicomonas</taxon>
    </lineage>
</organism>